<dbReference type="Pfam" id="PF01729">
    <property type="entry name" value="QRPTase_C"/>
    <property type="match status" value="1"/>
</dbReference>
<evidence type="ECO:0000256" key="2">
    <source>
        <dbReference type="ARBA" id="ARBA00047445"/>
    </source>
</evidence>
<protein>
    <submittedName>
        <fullName evidence="5">Nicotinate phosphoribosyltransferase</fullName>
    </submittedName>
</protein>
<comment type="caution">
    <text evidence="5">The sequence shown here is derived from an EMBL/GenBank/DDBJ whole genome shotgun (WGS) entry which is preliminary data.</text>
</comment>
<evidence type="ECO:0000313" key="6">
    <source>
        <dbReference type="Proteomes" id="UP000242972"/>
    </source>
</evidence>
<dbReference type="InterPro" id="IPR037128">
    <property type="entry name" value="Quinolinate_PRibosylTase_N_sf"/>
</dbReference>
<dbReference type="UniPathway" id="UPA00253">
    <property type="reaction ID" value="UER00457"/>
</dbReference>
<comment type="catalytic activity">
    <reaction evidence="2">
        <text>nicotinate beta-D-ribonucleotide + CO2 + diphosphate = quinolinate + 5-phospho-alpha-D-ribose 1-diphosphate + 2 H(+)</text>
        <dbReference type="Rhea" id="RHEA:12733"/>
        <dbReference type="ChEBI" id="CHEBI:15378"/>
        <dbReference type="ChEBI" id="CHEBI:16526"/>
        <dbReference type="ChEBI" id="CHEBI:29959"/>
        <dbReference type="ChEBI" id="CHEBI:33019"/>
        <dbReference type="ChEBI" id="CHEBI:57502"/>
        <dbReference type="ChEBI" id="CHEBI:58017"/>
        <dbReference type="EC" id="2.4.2.19"/>
    </reaction>
</comment>
<dbReference type="AlphaFoldDB" id="A0A2T2XG78"/>
<sequence>MNEARDLTIQAVSAYQPPDRGIRSATPEEIRAGLTADVYFVGTQQILDHLGLKEDVVVAEIFANRAGVLAGIEEALALLAPLNVKVEALPEGSLVDTKEVVMRVTGRYGDFGLYETALLGILASSSGWATATREVVLAADPVPVISFGARHLHPAVASVMDRAALVGGAQGASSILGARQAGQIPSGTMPHALLLMVGDTVQAALAYDAVMPPDSPRVVLVDTFKDEAEEAIRVAEALGPSLHAIRLDTPRERGGVTPDLVREVRIRLAQAGFPNIGIFVSGGLTPERIGALKAAGVTGFGVGSYIAAAEPLDMTMDLKSVNQKPVAKRGRIPGITPSDRLVLRLG</sequence>
<evidence type="ECO:0000259" key="4">
    <source>
        <dbReference type="Pfam" id="PF02749"/>
    </source>
</evidence>
<dbReference type="InterPro" id="IPR002638">
    <property type="entry name" value="Quinolinate_PRibosylTrfase_C"/>
</dbReference>
<dbReference type="GO" id="GO:0004516">
    <property type="term" value="F:nicotinate phosphoribosyltransferase activity"/>
    <property type="evidence" value="ECO:0007669"/>
    <property type="project" value="UniProtKB-EC"/>
</dbReference>
<organism evidence="5 6">
    <name type="scientific">Sulfobacillus benefaciens</name>
    <dbReference type="NCBI Taxonomy" id="453960"/>
    <lineage>
        <taxon>Bacteria</taxon>
        <taxon>Bacillati</taxon>
        <taxon>Bacillota</taxon>
        <taxon>Clostridia</taxon>
        <taxon>Eubacteriales</taxon>
        <taxon>Clostridiales Family XVII. Incertae Sedis</taxon>
        <taxon>Sulfobacillus</taxon>
    </lineage>
</organism>
<reference evidence="5 6" key="1">
    <citation type="journal article" date="2014" name="BMC Genomics">
        <title>Comparison of environmental and isolate Sulfobacillus genomes reveals diverse carbon, sulfur, nitrogen, and hydrogen metabolisms.</title>
        <authorList>
            <person name="Justice N.B."/>
            <person name="Norman A."/>
            <person name="Brown C.T."/>
            <person name="Singh A."/>
            <person name="Thomas B.C."/>
            <person name="Banfield J.F."/>
        </authorList>
    </citation>
    <scope>NUCLEOTIDE SEQUENCE [LARGE SCALE GENOMIC DNA]</scope>
    <source>
        <strain evidence="5">AMDSBA4</strain>
    </source>
</reference>
<dbReference type="GO" id="GO:0004514">
    <property type="term" value="F:nicotinate-nucleotide diphosphorylase (carboxylating) activity"/>
    <property type="evidence" value="ECO:0007669"/>
    <property type="project" value="UniProtKB-EC"/>
</dbReference>
<evidence type="ECO:0000313" key="5">
    <source>
        <dbReference type="EMBL" id="PSR33499.1"/>
    </source>
</evidence>
<dbReference type="InterPro" id="IPR036068">
    <property type="entry name" value="Nicotinate_pribotase-like_C"/>
</dbReference>
<keyword evidence="1 5" id="KW-0808">Transferase</keyword>
<feature type="domain" description="Quinolinate phosphoribosyl transferase N-terminal" evidence="4">
    <location>
        <begin position="37"/>
        <end position="126"/>
    </location>
</feature>
<dbReference type="InterPro" id="IPR022412">
    <property type="entry name" value="Quinolinate_PRibosylTrfase_N"/>
</dbReference>
<proteinExistence type="predicted"/>
<dbReference type="InterPro" id="IPR013785">
    <property type="entry name" value="Aldolase_TIM"/>
</dbReference>
<dbReference type="Gene3D" id="3.20.20.70">
    <property type="entry name" value="Aldolase class I"/>
    <property type="match status" value="1"/>
</dbReference>
<name>A0A2T2XG78_9FIRM</name>
<dbReference type="PANTHER" id="PTHR43202:SF1">
    <property type="entry name" value="NICOTINATE PHOSPHORIBOSYLTRANSFERASE"/>
    <property type="match status" value="1"/>
</dbReference>
<dbReference type="GO" id="GO:0009435">
    <property type="term" value="P:NAD+ biosynthetic process"/>
    <property type="evidence" value="ECO:0007669"/>
    <property type="project" value="UniProtKB-UniPathway"/>
</dbReference>
<gene>
    <name evidence="5" type="ORF">C7B46_09460</name>
</gene>
<evidence type="ECO:0000259" key="3">
    <source>
        <dbReference type="Pfam" id="PF01729"/>
    </source>
</evidence>
<dbReference type="Gene3D" id="3.90.1170.20">
    <property type="entry name" value="Quinolinate phosphoribosyl transferase, N-terminal domain"/>
    <property type="match status" value="1"/>
</dbReference>
<dbReference type="EMBL" id="PXYW01000019">
    <property type="protein sequence ID" value="PSR33499.1"/>
    <property type="molecule type" value="Genomic_DNA"/>
</dbReference>
<accession>A0A2T2XG78</accession>
<dbReference type="InterPro" id="IPR053190">
    <property type="entry name" value="NAPRTase-like"/>
</dbReference>
<dbReference type="Pfam" id="PF02749">
    <property type="entry name" value="QRPTase_N"/>
    <property type="match status" value="1"/>
</dbReference>
<dbReference type="SUPFAM" id="SSF54675">
    <property type="entry name" value="Nicotinate/Quinolinate PRTase N-terminal domain-like"/>
    <property type="match status" value="1"/>
</dbReference>
<keyword evidence="5" id="KW-0328">Glycosyltransferase</keyword>
<dbReference type="NCBIfam" id="NF006415">
    <property type="entry name" value="PRK08662.1"/>
    <property type="match status" value="1"/>
</dbReference>
<dbReference type="PANTHER" id="PTHR43202">
    <property type="entry name" value="NICOTINATE-NUCLEOTIDE PYROPHOSPHORYLASE"/>
    <property type="match status" value="1"/>
</dbReference>
<dbReference type="SUPFAM" id="SSF51690">
    <property type="entry name" value="Nicotinate/Quinolinate PRTase C-terminal domain-like"/>
    <property type="match status" value="1"/>
</dbReference>
<feature type="domain" description="Quinolinate phosphoribosyl transferase C-terminal" evidence="3">
    <location>
        <begin position="129"/>
        <end position="317"/>
    </location>
</feature>
<dbReference type="Proteomes" id="UP000242972">
    <property type="component" value="Unassembled WGS sequence"/>
</dbReference>
<evidence type="ECO:0000256" key="1">
    <source>
        <dbReference type="ARBA" id="ARBA00022679"/>
    </source>
</evidence>